<comment type="caution">
    <text evidence="6">The sequence shown here is derived from an EMBL/GenBank/DDBJ whole genome shotgun (WGS) entry which is preliminary data.</text>
</comment>
<keyword evidence="7" id="KW-1185">Reference proteome</keyword>
<dbReference type="PANTHER" id="PTHR36837">
    <property type="entry name" value="POLY(3-HYDROXYALKANOATE) POLYMERASE SUBUNIT PHAC"/>
    <property type="match status" value="1"/>
</dbReference>
<proteinExistence type="predicted"/>
<dbReference type="RefSeq" id="WP_058512411.1">
    <property type="nucleotide sequence ID" value="NZ_DAIOMV010000001.1"/>
</dbReference>
<dbReference type="InterPro" id="IPR022211">
    <property type="entry name" value="PHBC_N"/>
</dbReference>
<dbReference type="InterPro" id="IPR051321">
    <property type="entry name" value="PHA/PHB_synthase"/>
</dbReference>
<dbReference type="SUPFAM" id="SSF53474">
    <property type="entry name" value="alpha/beta-Hydrolases"/>
    <property type="match status" value="1"/>
</dbReference>
<sequence length="597" mass="68828">MNKSKKNHPKSVENIRNLRSSESEQGDYEGLSFDRLFHATISQLSNWTSPGTLLMSFADWLIYLYFSPAKRADLNKNALKKLGHLLQYIHQQTQDKCAPCVEVRQTDHRFQNELWAKFPFNIYTQSFLLTEEWWNDATTHLRGVSKHHENIVNFVTRQVLDIFAPSNVPAMNPEVITTTMNEGGMNFIKGWNNFLEDITRELNNTPPAGSEKYKVGENIAVTPGKVIYRNRLIELIQYEPTTPTVHPEPILIVPAWIMKYYILDLSPNNSMVKYLVDKGHTVFIISWKNPTSEDRDLDFSDYAQLGVMDALKTINQIIPQQKIHTVGYCIGGTLLTMVAAQMAANNDNRLKTMTLFASQTDFEDAGELQLFIDENQLTYIEDIMWEKGYLDGSQMAGAFSMLRSIDLIWSRAVYDYLLGKRQTVNDLMAWDYDTTRMPYKMHSEYLRHLFLNNDLVEGRFKILNNNINLADIQLPIFSVSTIKDHIAPWKSVYKIHYFTDSEITFVLTNAGHNTGIVNVPGEPGRSYQILTHKRNEKHLAPDIWLERAPHFKDSWWPTWEKWLADYSGSKKKPPKLGNPEKNISVICDAPGTYVLKK</sequence>
<dbReference type="PANTHER" id="PTHR36837:SF5">
    <property type="entry name" value="POLY-3-HYDROXYBUTYRATE SYNTHASE"/>
    <property type="match status" value="1"/>
</dbReference>
<dbReference type="Pfam" id="PF07167">
    <property type="entry name" value="PhaC_N"/>
    <property type="match status" value="1"/>
</dbReference>
<dbReference type="OrthoDB" id="7208816at2"/>
<reference evidence="6 7" key="1">
    <citation type="submission" date="2015-11" db="EMBL/GenBank/DDBJ databases">
        <title>Genomic analysis of 38 Legionella species identifies large and diverse effector repertoires.</title>
        <authorList>
            <person name="Burstein D."/>
            <person name="Amaro F."/>
            <person name="Zusman T."/>
            <person name="Lifshitz Z."/>
            <person name="Cohen O."/>
            <person name="Gilbert J.A."/>
            <person name="Pupko T."/>
            <person name="Shuman H.A."/>
            <person name="Segal G."/>
        </authorList>
    </citation>
    <scope>NUCLEOTIDE SEQUENCE [LARGE SCALE GENOMIC DNA]</scope>
    <source>
        <strain evidence="6 7">IMVS3376</strain>
    </source>
</reference>
<organism evidence="6 7">
    <name type="scientific">Legionella steelei</name>
    <dbReference type="NCBI Taxonomy" id="947033"/>
    <lineage>
        <taxon>Bacteria</taxon>
        <taxon>Pseudomonadati</taxon>
        <taxon>Pseudomonadota</taxon>
        <taxon>Gammaproteobacteria</taxon>
        <taxon>Legionellales</taxon>
        <taxon>Legionellaceae</taxon>
        <taxon>Legionella</taxon>
    </lineage>
</organism>
<dbReference type="InterPro" id="IPR029058">
    <property type="entry name" value="AB_hydrolase_fold"/>
</dbReference>
<evidence type="ECO:0000259" key="4">
    <source>
        <dbReference type="Pfam" id="PF07167"/>
    </source>
</evidence>
<evidence type="ECO:0000313" key="6">
    <source>
        <dbReference type="EMBL" id="KTD67423.1"/>
    </source>
</evidence>
<name>A0A0W0ZE35_9GAMM</name>
<dbReference type="STRING" id="947033.Lste_3629"/>
<evidence type="ECO:0000259" key="5">
    <source>
        <dbReference type="Pfam" id="PF12551"/>
    </source>
</evidence>
<dbReference type="Pfam" id="PF12551">
    <property type="entry name" value="PHBC_N"/>
    <property type="match status" value="1"/>
</dbReference>
<keyword evidence="1" id="KW-0808">Transferase</keyword>
<evidence type="ECO:0000313" key="7">
    <source>
        <dbReference type="Proteomes" id="UP000054926"/>
    </source>
</evidence>
<keyword evidence="2" id="KW-0012">Acyltransferase</keyword>
<protein>
    <submittedName>
        <fullName evidence="6">PHA synthase</fullName>
    </submittedName>
</protein>
<dbReference type="PATRIC" id="fig|947033.5.peg.3857"/>
<evidence type="ECO:0000256" key="2">
    <source>
        <dbReference type="ARBA" id="ARBA00023315"/>
    </source>
</evidence>
<dbReference type="Gene3D" id="3.40.50.1820">
    <property type="entry name" value="alpha/beta hydrolase"/>
    <property type="match status" value="1"/>
</dbReference>
<feature type="region of interest" description="Disordered" evidence="3">
    <location>
        <begin position="1"/>
        <end position="23"/>
    </location>
</feature>
<dbReference type="InterPro" id="IPR010941">
    <property type="entry name" value="PhaC_N"/>
</dbReference>
<dbReference type="Proteomes" id="UP000054926">
    <property type="component" value="Unassembled WGS sequence"/>
</dbReference>
<feature type="domain" description="Poly-beta-hydroxybutyrate polymerase N-terminal" evidence="5">
    <location>
        <begin position="33"/>
        <end position="70"/>
    </location>
</feature>
<gene>
    <name evidence="6" type="primary">phbC_5</name>
    <name evidence="6" type="ORF">Lste_3629</name>
</gene>
<evidence type="ECO:0000256" key="1">
    <source>
        <dbReference type="ARBA" id="ARBA00022679"/>
    </source>
</evidence>
<feature type="domain" description="Poly-beta-hydroxybutyrate polymerase N-terminal" evidence="4">
    <location>
        <begin position="107"/>
        <end position="275"/>
    </location>
</feature>
<dbReference type="EMBL" id="LNYY01000021">
    <property type="protein sequence ID" value="KTD67423.1"/>
    <property type="molecule type" value="Genomic_DNA"/>
</dbReference>
<accession>A0A0W0ZE35</accession>
<dbReference type="GO" id="GO:0042619">
    <property type="term" value="P:poly-hydroxybutyrate biosynthetic process"/>
    <property type="evidence" value="ECO:0007669"/>
    <property type="project" value="InterPro"/>
</dbReference>
<dbReference type="GO" id="GO:0016746">
    <property type="term" value="F:acyltransferase activity"/>
    <property type="evidence" value="ECO:0007669"/>
    <property type="project" value="UniProtKB-KW"/>
</dbReference>
<evidence type="ECO:0000256" key="3">
    <source>
        <dbReference type="SAM" id="MobiDB-lite"/>
    </source>
</evidence>
<dbReference type="AlphaFoldDB" id="A0A0W0ZE35"/>